<evidence type="ECO:0000313" key="2">
    <source>
        <dbReference type="EMBL" id="PIO73673.1"/>
    </source>
</evidence>
<feature type="region of interest" description="Disordered" evidence="1">
    <location>
        <begin position="55"/>
        <end position="85"/>
    </location>
</feature>
<dbReference type="AlphaFoldDB" id="A0A2G9UU40"/>
<proteinExistence type="predicted"/>
<feature type="compositionally biased region" description="Polar residues" evidence="1">
    <location>
        <begin position="63"/>
        <end position="77"/>
    </location>
</feature>
<dbReference type="EMBL" id="KZ345409">
    <property type="protein sequence ID" value="PIO73673.1"/>
    <property type="molecule type" value="Genomic_DNA"/>
</dbReference>
<gene>
    <name evidence="2" type="ORF">TELCIR_04349</name>
</gene>
<evidence type="ECO:0000313" key="3">
    <source>
        <dbReference type="Proteomes" id="UP000230423"/>
    </source>
</evidence>
<name>A0A2G9UU40_TELCI</name>
<keyword evidence="3" id="KW-1185">Reference proteome</keyword>
<organism evidence="2 3">
    <name type="scientific">Teladorsagia circumcincta</name>
    <name type="common">Brown stomach worm</name>
    <name type="synonym">Ostertagia circumcincta</name>
    <dbReference type="NCBI Taxonomy" id="45464"/>
    <lineage>
        <taxon>Eukaryota</taxon>
        <taxon>Metazoa</taxon>
        <taxon>Ecdysozoa</taxon>
        <taxon>Nematoda</taxon>
        <taxon>Chromadorea</taxon>
        <taxon>Rhabditida</taxon>
        <taxon>Rhabditina</taxon>
        <taxon>Rhabditomorpha</taxon>
        <taxon>Strongyloidea</taxon>
        <taxon>Trichostrongylidae</taxon>
        <taxon>Teladorsagia</taxon>
    </lineage>
</organism>
<protein>
    <submittedName>
        <fullName evidence="2">Uncharacterized protein</fullName>
    </submittedName>
</protein>
<reference evidence="2 3" key="1">
    <citation type="submission" date="2015-09" db="EMBL/GenBank/DDBJ databases">
        <title>Draft genome of the parasitic nematode Teladorsagia circumcincta isolate WARC Sus (inbred).</title>
        <authorList>
            <person name="Mitreva M."/>
        </authorList>
    </citation>
    <scope>NUCLEOTIDE SEQUENCE [LARGE SCALE GENOMIC DNA]</scope>
    <source>
        <strain evidence="2 3">S</strain>
    </source>
</reference>
<accession>A0A2G9UU40</accession>
<evidence type="ECO:0000256" key="1">
    <source>
        <dbReference type="SAM" id="MobiDB-lite"/>
    </source>
</evidence>
<sequence>MLDFERPATDAVSAEIPGVCSKGYWHDTWGVGGRLGNTLWGHSSTVGSRTTVHAEWASHKRSNSITQRNGDSGTDTSPELRLPLPNQLSYRRGI</sequence>
<dbReference type="Proteomes" id="UP000230423">
    <property type="component" value="Unassembled WGS sequence"/>
</dbReference>